<dbReference type="EC" id="2.7.13.3" evidence="2"/>
<dbReference type="PROSITE" id="PS50109">
    <property type="entry name" value="HIS_KIN"/>
    <property type="match status" value="1"/>
</dbReference>
<dbReference type="Gene3D" id="1.10.287.130">
    <property type="match status" value="1"/>
</dbReference>
<dbReference type="Gene3D" id="3.30.565.10">
    <property type="entry name" value="Histidine kinase-like ATPase, C-terminal domain"/>
    <property type="match status" value="1"/>
</dbReference>
<dbReference type="SMART" id="SM00388">
    <property type="entry name" value="HisKA"/>
    <property type="match status" value="1"/>
</dbReference>
<dbReference type="PANTHER" id="PTHR43065">
    <property type="entry name" value="SENSOR HISTIDINE KINASE"/>
    <property type="match status" value="1"/>
</dbReference>
<dbReference type="Pfam" id="PF00512">
    <property type="entry name" value="HisKA"/>
    <property type="match status" value="1"/>
</dbReference>
<keyword evidence="4" id="KW-0472">Membrane</keyword>
<protein>
    <recommendedName>
        <fullName evidence="2">histidine kinase</fullName>
        <ecNumber evidence="2">2.7.13.3</ecNumber>
    </recommendedName>
</protein>
<keyword evidence="4" id="KW-1133">Transmembrane helix</keyword>
<evidence type="ECO:0000259" key="5">
    <source>
        <dbReference type="PROSITE" id="PS50109"/>
    </source>
</evidence>
<evidence type="ECO:0000256" key="3">
    <source>
        <dbReference type="ARBA" id="ARBA00022553"/>
    </source>
</evidence>
<dbReference type="CDD" id="cd00082">
    <property type="entry name" value="HisKA"/>
    <property type="match status" value="1"/>
</dbReference>
<sequence>MCFWRIAIPLRCFLALPVIAWLAMVPVLLASTGSRADAEPKRVLMLHSFGLRFKPWTDRAQVIREEISRRKSVDFQDHSLLNARLNDDKSEGPFVDYLRALYTSQPPDLIVAIGAPAANFVQRHRSDLFPNAPMVFTAVQQLRVDPDKLTDNDTVVAAADDYAPLFENILRVQPSTKLIAIVSGASPNEKFWQGVLRRVLEPFAGRVEIKWYNELSFEGILKDASNLPPHSAIFWQLMNVDAAGVVHEGGTALLRLSATANAPIFAYDDAFFGEAILGGPMASVVEGSKAAAAVALRILDGEKPGDIKTPPTPLASPKFDWRQVQRWGISESDLPPGSTVLFKPPTMWETYRWQILTACTVISLQALLIVLLLLERQRRYLAEVQSRQRMVELAHMNRQATAGQLSASIAHELNQPLGAILNNAEAATLIIDSPSPNLQEVKSIIEDIKRDDQRASEVIKRLRRLLTRGAFDSQEVDLNEVVGEVFRILSAQAAARDVRLDKKLTPHRLPVTGDRIQLQQVILNLVVNGIDAIADMPNGVREIACTSWASDGLAHVSIRDTGPGIPPDRLEQLFEPFFTTKPEGMGMGLCIAHTIIESHGGKISAETRSSGAVFYVSLPLAKTTRSSMQ</sequence>
<dbReference type="PANTHER" id="PTHR43065:SF42">
    <property type="entry name" value="TWO-COMPONENT SENSOR PPRA"/>
    <property type="match status" value="1"/>
</dbReference>
<evidence type="ECO:0000313" key="6">
    <source>
        <dbReference type="EMBL" id="ANY85316.1"/>
    </source>
</evidence>
<geneLocation type="plasmid" evidence="6">
    <name>unnamed4</name>
</geneLocation>
<keyword evidence="6" id="KW-0614">Plasmid</keyword>
<dbReference type="InterPro" id="IPR036890">
    <property type="entry name" value="HATPase_C_sf"/>
</dbReference>
<keyword evidence="4" id="KW-0812">Transmembrane</keyword>
<dbReference type="InterPro" id="IPR003661">
    <property type="entry name" value="HisK_dim/P_dom"/>
</dbReference>
<dbReference type="AlphaFoldDB" id="A0A1B2EZC7"/>
<dbReference type="GO" id="GO:0000155">
    <property type="term" value="F:phosphorelay sensor kinase activity"/>
    <property type="evidence" value="ECO:0007669"/>
    <property type="project" value="InterPro"/>
</dbReference>
<evidence type="ECO:0000256" key="1">
    <source>
        <dbReference type="ARBA" id="ARBA00000085"/>
    </source>
</evidence>
<accession>A0A1B2EZC7</accession>
<keyword evidence="3" id="KW-0597">Phosphoprotein</keyword>
<evidence type="ECO:0000256" key="4">
    <source>
        <dbReference type="SAM" id="Phobius"/>
    </source>
</evidence>
<name>A0A1B2EZC7_9HYPH</name>
<feature type="domain" description="Histidine kinase" evidence="5">
    <location>
        <begin position="408"/>
        <end position="622"/>
    </location>
</feature>
<dbReference type="InterPro" id="IPR036097">
    <property type="entry name" value="HisK_dim/P_sf"/>
</dbReference>
<dbReference type="SUPFAM" id="SSF55874">
    <property type="entry name" value="ATPase domain of HSP90 chaperone/DNA topoisomerase II/histidine kinase"/>
    <property type="match status" value="1"/>
</dbReference>
<comment type="catalytic activity">
    <reaction evidence="1">
        <text>ATP + protein L-histidine = ADP + protein N-phospho-L-histidine.</text>
        <dbReference type="EC" id="2.7.13.3"/>
    </reaction>
</comment>
<dbReference type="SUPFAM" id="SSF47384">
    <property type="entry name" value="Homodimeric domain of signal transducing histidine kinase"/>
    <property type="match status" value="1"/>
</dbReference>
<dbReference type="InterPro" id="IPR005467">
    <property type="entry name" value="His_kinase_dom"/>
</dbReference>
<dbReference type="InterPro" id="IPR003594">
    <property type="entry name" value="HATPase_dom"/>
</dbReference>
<dbReference type="InterPro" id="IPR004358">
    <property type="entry name" value="Sig_transdc_His_kin-like_C"/>
</dbReference>
<feature type="transmembrane region" description="Helical" evidence="4">
    <location>
        <begin position="353"/>
        <end position="374"/>
    </location>
</feature>
<dbReference type="KEGG" id="moc:BB934_44960"/>
<gene>
    <name evidence="6" type="ORF">BB934_44960</name>
</gene>
<dbReference type="PRINTS" id="PR00344">
    <property type="entry name" value="BCTRLSENSOR"/>
</dbReference>
<organism evidence="6">
    <name type="scientific">Microvirga ossetica</name>
    <dbReference type="NCBI Taxonomy" id="1882682"/>
    <lineage>
        <taxon>Bacteria</taxon>
        <taxon>Pseudomonadati</taxon>
        <taxon>Pseudomonadota</taxon>
        <taxon>Alphaproteobacteria</taxon>
        <taxon>Hyphomicrobiales</taxon>
        <taxon>Methylobacteriaceae</taxon>
        <taxon>Microvirga</taxon>
    </lineage>
</organism>
<proteinExistence type="predicted"/>
<dbReference type="Pfam" id="PF02518">
    <property type="entry name" value="HATPase_c"/>
    <property type="match status" value="1"/>
</dbReference>
<evidence type="ECO:0000256" key="2">
    <source>
        <dbReference type="ARBA" id="ARBA00012438"/>
    </source>
</evidence>
<dbReference type="SMART" id="SM00387">
    <property type="entry name" value="HATPase_c"/>
    <property type="match status" value="1"/>
</dbReference>
<reference evidence="6" key="1">
    <citation type="submission" date="2016-07" db="EMBL/GenBank/DDBJ databases">
        <title>Microvirga ossetica sp. nov. a new species of rhizobia isolated from root nodules of the legume species Vicia alpestris Steven originated from North Ossetia region in the Caucasus.</title>
        <authorList>
            <person name="Safronova V.I."/>
            <person name="Kuznetsova I.G."/>
            <person name="Sazanova A.L."/>
            <person name="Belimov A."/>
            <person name="Andronov E."/>
            <person name="Osledkin Y.S."/>
            <person name="Onishchuk O.P."/>
            <person name="Kurchak O.N."/>
            <person name="Shaposhnikov A.I."/>
            <person name="Willems A."/>
            <person name="Tikhonovich I.A."/>
        </authorList>
    </citation>
    <scope>NUCLEOTIDE SEQUENCE [LARGE SCALE GENOMIC DNA]</scope>
    <source>
        <strain evidence="6">V5/3M</strain>
        <plasmid evidence="6">unnamed4</plasmid>
    </source>
</reference>
<dbReference type="EMBL" id="CP016620">
    <property type="protein sequence ID" value="ANY85316.1"/>
    <property type="molecule type" value="Genomic_DNA"/>
</dbReference>